<name>A0A060YPE4_ONCMY</name>
<evidence type="ECO:0000256" key="2">
    <source>
        <dbReference type="ARBA" id="ARBA00022490"/>
    </source>
</evidence>
<protein>
    <recommendedName>
        <fullName evidence="3">FAS-associated factor 2</fullName>
    </recommendedName>
    <alternativeName>
        <fullName evidence="4">UBX domain-containing protein 8</fullName>
    </alternativeName>
</protein>
<reference evidence="6" key="1">
    <citation type="journal article" date="2014" name="Nat. Commun.">
        <title>The rainbow trout genome provides novel insights into evolution after whole-genome duplication in vertebrates.</title>
        <authorList>
            <person name="Berthelot C."/>
            <person name="Brunet F."/>
            <person name="Chalopin D."/>
            <person name="Juanchich A."/>
            <person name="Bernard M."/>
            <person name="Noel B."/>
            <person name="Bento P."/>
            <person name="Da Silva C."/>
            <person name="Labadie K."/>
            <person name="Alberti A."/>
            <person name="Aury J.M."/>
            <person name="Louis A."/>
            <person name="Dehais P."/>
            <person name="Bardou P."/>
            <person name="Montfort J."/>
            <person name="Klopp C."/>
            <person name="Cabau C."/>
            <person name="Gaspin C."/>
            <person name="Thorgaard G.H."/>
            <person name="Boussaha M."/>
            <person name="Quillet E."/>
            <person name="Guyomard R."/>
            <person name="Galiana D."/>
            <person name="Bobe J."/>
            <person name="Volff J.N."/>
            <person name="Genet C."/>
            <person name="Wincker P."/>
            <person name="Jaillon O."/>
            <person name="Roest Crollius H."/>
            <person name="Guiguen Y."/>
        </authorList>
    </citation>
    <scope>NUCLEOTIDE SEQUENCE [LARGE SCALE GENOMIC DNA]</scope>
</reference>
<dbReference type="PaxDb" id="8022-A0A060YPE4"/>
<sequence length="277" mass="32459">MAAPEEQELSQAQTEKLLQFQDLTGLESMDQCRRTLEQHNWNIEAAVQDRLNEQEGVPSVFNPPPSRPLQVNTADHRVYSYIVSRPQPRGLIGWSYYMIMLPFRLTYYTLLDIFRFALRWVRPDPRGRVTDPVGDVVSFIHSFEEKYGRSHPVFYQGTYSQALNDAKRELRYLLVYLHGDDHQDTDQFCRSTLCTEEVLTFLNTRMLFWACSTSRPEGYRGTHPSTLALRLHYLDLLELEIHSTKRNWPRPSLVVVAVNEDVFSVSLKWLKRVKDLF</sequence>
<gene>
    <name evidence="6" type="ORF">GSONMT00041219001</name>
</gene>
<keyword evidence="2" id="KW-0963">Cytoplasm</keyword>
<accession>A0A060YPE4</accession>
<evidence type="ECO:0000259" key="5">
    <source>
        <dbReference type="SMART" id="SM00594"/>
    </source>
</evidence>
<dbReference type="Gene3D" id="3.40.30.10">
    <property type="entry name" value="Glutaredoxin"/>
    <property type="match status" value="1"/>
</dbReference>
<evidence type="ECO:0000256" key="3">
    <source>
        <dbReference type="ARBA" id="ARBA00071301"/>
    </source>
</evidence>
<dbReference type="GO" id="GO:0005783">
    <property type="term" value="C:endoplasmic reticulum"/>
    <property type="evidence" value="ECO:0007669"/>
    <property type="project" value="TreeGrafter"/>
</dbReference>
<dbReference type="InterPro" id="IPR054109">
    <property type="entry name" value="UBA_8"/>
</dbReference>
<dbReference type="PANTHER" id="PTHR23322">
    <property type="entry name" value="FAS-ASSOCIATED PROTEIN"/>
    <property type="match status" value="1"/>
</dbReference>
<dbReference type="InterPro" id="IPR009060">
    <property type="entry name" value="UBA-like_sf"/>
</dbReference>
<evidence type="ECO:0000313" key="7">
    <source>
        <dbReference type="Proteomes" id="UP000193380"/>
    </source>
</evidence>
<dbReference type="InterPro" id="IPR050730">
    <property type="entry name" value="UBX_domain-protein"/>
</dbReference>
<dbReference type="InterPro" id="IPR049483">
    <property type="entry name" value="FAF1_2-like_UAS"/>
</dbReference>
<comment type="subcellular location">
    <subcellularLocation>
        <location evidence="1">Cytoplasm</location>
    </subcellularLocation>
</comment>
<dbReference type="GO" id="GO:0036503">
    <property type="term" value="P:ERAD pathway"/>
    <property type="evidence" value="ECO:0007669"/>
    <property type="project" value="TreeGrafter"/>
</dbReference>
<dbReference type="AlphaFoldDB" id="A0A060YPE4"/>
<dbReference type="EMBL" id="FR915202">
    <property type="protein sequence ID" value="CDQ93447.1"/>
    <property type="molecule type" value="Genomic_DNA"/>
</dbReference>
<dbReference type="Pfam" id="PF22566">
    <property type="entry name" value="UBA_8"/>
    <property type="match status" value="1"/>
</dbReference>
<dbReference type="Pfam" id="PF21021">
    <property type="entry name" value="FAF1"/>
    <property type="match status" value="1"/>
</dbReference>
<dbReference type="Gene3D" id="1.10.8.10">
    <property type="entry name" value="DNA helicase RuvA subunit, C-terminal domain"/>
    <property type="match status" value="1"/>
</dbReference>
<dbReference type="InterPro" id="IPR036249">
    <property type="entry name" value="Thioredoxin-like_sf"/>
</dbReference>
<dbReference type="SMART" id="SM00594">
    <property type="entry name" value="UAS"/>
    <property type="match status" value="1"/>
</dbReference>
<dbReference type="GO" id="GO:0043130">
    <property type="term" value="F:ubiquitin binding"/>
    <property type="evidence" value="ECO:0007669"/>
    <property type="project" value="TreeGrafter"/>
</dbReference>
<dbReference type="CDD" id="cd14414">
    <property type="entry name" value="UBA_FAF2"/>
    <property type="match status" value="1"/>
</dbReference>
<dbReference type="PANTHER" id="PTHR23322:SF1">
    <property type="entry name" value="FAS-ASSOCIATED FACTOR 2"/>
    <property type="match status" value="1"/>
</dbReference>
<reference evidence="6" key="2">
    <citation type="submission" date="2014-03" db="EMBL/GenBank/DDBJ databases">
        <authorList>
            <person name="Genoscope - CEA"/>
        </authorList>
    </citation>
    <scope>NUCLEOTIDE SEQUENCE</scope>
</reference>
<organism evidence="6 7">
    <name type="scientific">Oncorhynchus mykiss</name>
    <name type="common">Rainbow trout</name>
    <name type="synonym">Salmo gairdneri</name>
    <dbReference type="NCBI Taxonomy" id="8022"/>
    <lineage>
        <taxon>Eukaryota</taxon>
        <taxon>Metazoa</taxon>
        <taxon>Chordata</taxon>
        <taxon>Craniata</taxon>
        <taxon>Vertebrata</taxon>
        <taxon>Euteleostomi</taxon>
        <taxon>Actinopterygii</taxon>
        <taxon>Neopterygii</taxon>
        <taxon>Teleostei</taxon>
        <taxon>Protacanthopterygii</taxon>
        <taxon>Salmoniformes</taxon>
        <taxon>Salmonidae</taxon>
        <taxon>Salmoninae</taxon>
        <taxon>Oncorhynchus</taxon>
    </lineage>
</organism>
<proteinExistence type="predicted"/>
<dbReference type="SUPFAM" id="SSF46934">
    <property type="entry name" value="UBA-like"/>
    <property type="match status" value="1"/>
</dbReference>
<dbReference type="Proteomes" id="UP000193380">
    <property type="component" value="Unassembled WGS sequence"/>
</dbReference>
<dbReference type="FunFam" id="1.10.8.10:FF:000043">
    <property type="entry name" value="Fas-associated factor family member 2"/>
    <property type="match status" value="1"/>
</dbReference>
<evidence type="ECO:0000256" key="4">
    <source>
        <dbReference type="ARBA" id="ARBA00075808"/>
    </source>
</evidence>
<dbReference type="InterPro" id="IPR006577">
    <property type="entry name" value="UAS"/>
</dbReference>
<evidence type="ECO:0000256" key="1">
    <source>
        <dbReference type="ARBA" id="ARBA00004496"/>
    </source>
</evidence>
<feature type="domain" description="UAS" evidence="5">
    <location>
        <begin position="138"/>
        <end position="268"/>
    </location>
</feature>
<dbReference type="SUPFAM" id="SSF52833">
    <property type="entry name" value="Thioredoxin-like"/>
    <property type="match status" value="1"/>
</dbReference>
<dbReference type="STRING" id="8022.A0A060YPE4"/>
<evidence type="ECO:0000313" key="6">
    <source>
        <dbReference type="EMBL" id="CDQ93447.1"/>
    </source>
</evidence>